<reference evidence="4 5" key="1">
    <citation type="submission" date="2024-02" db="EMBL/GenBank/DDBJ databases">
        <authorList>
            <person name="Vignale AGUSTIN F."/>
            <person name="Sosa J E."/>
            <person name="Modenutti C."/>
        </authorList>
    </citation>
    <scope>NUCLEOTIDE SEQUENCE [LARGE SCALE GENOMIC DNA]</scope>
</reference>
<evidence type="ECO:0000313" key="5">
    <source>
        <dbReference type="Proteomes" id="UP001642360"/>
    </source>
</evidence>
<feature type="compositionally biased region" description="Polar residues" evidence="1">
    <location>
        <begin position="195"/>
        <end position="209"/>
    </location>
</feature>
<dbReference type="EMBL" id="CAUOFW020006835">
    <property type="protein sequence ID" value="CAK9176472.1"/>
    <property type="molecule type" value="Genomic_DNA"/>
</dbReference>
<keyword evidence="5" id="KW-1185">Reference proteome</keyword>
<evidence type="ECO:0000313" key="4">
    <source>
        <dbReference type="EMBL" id="CAK9176473.1"/>
    </source>
</evidence>
<dbReference type="Pfam" id="PF05678">
    <property type="entry name" value="VQ"/>
    <property type="match status" value="1"/>
</dbReference>
<feature type="compositionally biased region" description="Basic residues" evidence="1">
    <location>
        <begin position="66"/>
        <end position="76"/>
    </location>
</feature>
<dbReference type="PANTHER" id="PTHR33179">
    <property type="entry name" value="VQ MOTIF-CONTAINING PROTEIN"/>
    <property type="match status" value="1"/>
</dbReference>
<protein>
    <recommendedName>
        <fullName evidence="2">VQ domain-containing protein</fullName>
    </recommendedName>
</protein>
<dbReference type="InterPro" id="IPR039609">
    <property type="entry name" value="VQ_15/22"/>
</dbReference>
<dbReference type="AlphaFoldDB" id="A0ABC8U5X5"/>
<dbReference type="PANTHER" id="PTHR33179:SF29">
    <property type="entry name" value="OS06G0666400 PROTEIN"/>
    <property type="match status" value="1"/>
</dbReference>
<evidence type="ECO:0000313" key="3">
    <source>
        <dbReference type="EMBL" id="CAK9176472.1"/>
    </source>
</evidence>
<dbReference type="Proteomes" id="UP001642360">
    <property type="component" value="Unassembled WGS sequence"/>
</dbReference>
<proteinExistence type="predicted"/>
<sequence>MSSHTGWMQFYHHNFSADHESQTTPATIFNDRVSEATVVTTTLTSPTAPTPPGSSSHLNPEGRVSKPVRRRSRASRRTPTTLLNTDTTNFRAMVQQFTGGPRVPFVPGGSQYSIPRGTNFNFELGNRQQIVIPTATMVPSAYHHLQFQQQQQQNQQHQNYMFSVNGSESGDAFVQRVNNSRRSRLDMEVPDGPRASSSNENQNTNNYML</sequence>
<feature type="region of interest" description="Disordered" evidence="1">
    <location>
        <begin position="40"/>
        <end position="80"/>
    </location>
</feature>
<dbReference type="EMBL" id="CAUOFW020006835">
    <property type="protein sequence ID" value="CAK9176473.1"/>
    <property type="molecule type" value="Genomic_DNA"/>
</dbReference>
<organism evidence="4 5">
    <name type="scientific">Ilex paraguariensis</name>
    <name type="common">yerba mate</name>
    <dbReference type="NCBI Taxonomy" id="185542"/>
    <lineage>
        <taxon>Eukaryota</taxon>
        <taxon>Viridiplantae</taxon>
        <taxon>Streptophyta</taxon>
        <taxon>Embryophyta</taxon>
        <taxon>Tracheophyta</taxon>
        <taxon>Spermatophyta</taxon>
        <taxon>Magnoliopsida</taxon>
        <taxon>eudicotyledons</taxon>
        <taxon>Gunneridae</taxon>
        <taxon>Pentapetalae</taxon>
        <taxon>asterids</taxon>
        <taxon>campanulids</taxon>
        <taxon>Aquifoliales</taxon>
        <taxon>Aquifoliaceae</taxon>
        <taxon>Ilex</taxon>
    </lineage>
</organism>
<comment type="caution">
    <text evidence="4">The sequence shown here is derived from an EMBL/GenBank/DDBJ whole genome shotgun (WGS) entry which is preliminary data.</text>
</comment>
<feature type="domain" description="VQ" evidence="2">
    <location>
        <begin position="78"/>
        <end position="99"/>
    </location>
</feature>
<accession>A0ABC8U5X5</accession>
<feature type="region of interest" description="Disordered" evidence="1">
    <location>
        <begin position="179"/>
        <end position="209"/>
    </location>
</feature>
<evidence type="ECO:0000256" key="1">
    <source>
        <dbReference type="SAM" id="MobiDB-lite"/>
    </source>
</evidence>
<evidence type="ECO:0000259" key="2">
    <source>
        <dbReference type="Pfam" id="PF05678"/>
    </source>
</evidence>
<name>A0ABC8U5X5_9AQUA</name>
<dbReference type="InterPro" id="IPR008889">
    <property type="entry name" value="VQ"/>
</dbReference>
<gene>
    <name evidence="3" type="ORF">ILEXP_LOCUS46327</name>
    <name evidence="4" type="ORF">ILEXP_LOCUS46328</name>
</gene>